<evidence type="ECO:0000313" key="2">
    <source>
        <dbReference type="Proteomes" id="UP000825729"/>
    </source>
</evidence>
<comment type="caution">
    <text evidence="1">The sequence shown here is derived from an EMBL/GenBank/DDBJ whole genome shotgun (WGS) entry which is preliminary data.</text>
</comment>
<protein>
    <submittedName>
        <fullName evidence="1">Uncharacterized protein</fullName>
    </submittedName>
</protein>
<name>A0AAV7ERP9_ARIFI</name>
<reference evidence="1 2" key="1">
    <citation type="submission" date="2021-07" db="EMBL/GenBank/DDBJ databases">
        <title>The Aristolochia fimbriata genome: insights into angiosperm evolution, floral development and chemical biosynthesis.</title>
        <authorList>
            <person name="Jiao Y."/>
        </authorList>
    </citation>
    <scope>NUCLEOTIDE SEQUENCE [LARGE SCALE GENOMIC DNA]</scope>
    <source>
        <strain evidence="1">IBCAS-2021</strain>
        <tissue evidence="1">Leaf</tissue>
    </source>
</reference>
<organism evidence="1 2">
    <name type="scientific">Aristolochia fimbriata</name>
    <name type="common">White veined hardy Dutchman's pipe vine</name>
    <dbReference type="NCBI Taxonomy" id="158543"/>
    <lineage>
        <taxon>Eukaryota</taxon>
        <taxon>Viridiplantae</taxon>
        <taxon>Streptophyta</taxon>
        <taxon>Embryophyta</taxon>
        <taxon>Tracheophyta</taxon>
        <taxon>Spermatophyta</taxon>
        <taxon>Magnoliopsida</taxon>
        <taxon>Magnoliidae</taxon>
        <taxon>Piperales</taxon>
        <taxon>Aristolochiaceae</taxon>
        <taxon>Aristolochia</taxon>
    </lineage>
</organism>
<proteinExistence type="predicted"/>
<accession>A0AAV7ERP9</accession>
<gene>
    <name evidence="1" type="ORF">H6P81_009908</name>
</gene>
<evidence type="ECO:0000313" key="1">
    <source>
        <dbReference type="EMBL" id="KAG9449943.1"/>
    </source>
</evidence>
<sequence>MAGTGVTERGKRLLFGPCKTMEVMQERPSAQTLQSCRKWQTATTREKESLEFLAHAMVLVSSSWTIERHSNQKPGHDPSSALSKLKLATDTVDFGSSFVYLGSLKLPQRGDLISDGAPALLWPGSFSGLTVQHSAGNGNRTPATLTAVVVCSAMPVGSGRLCGPSQLGHVVPTEVGCLGWVNSVRQL</sequence>
<keyword evidence="2" id="KW-1185">Reference proteome</keyword>
<dbReference type="Proteomes" id="UP000825729">
    <property type="component" value="Unassembled WGS sequence"/>
</dbReference>
<dbReference type="AlphaFoldDB" id="A0AAV7ERP9"/>
<dbReference type="EMBL" id="JAINDJ010000004">
    <property type="protein sequence ID" value="KAG9449943.1"/>
    <property type="molecule type" value="Genomic_DNA"/>
</dbReference>